<dbReference type="EMBL" id="LWDF02001211">
    <property type="protein sequence ID" value="KAE8239846.1"/>
    <property type="molecule type" value="Genomic_DNA"/>
</dbReference>
<name>A0A8T8SGH0_9BASI</name>
<organism evidence="3 4">
    <name type="scientific">Tilletia indica</name>
    <dbReference type="NCBI Taxonomy" id="43049"/>
    <lineage>
        <taxon>Eukaryota</taxon>
        <taxon>Fungi</taxon>
        <taxon>Dikarya</taxon>
        <taxon>Basidiomycota</taxon>
        <taxon>Ustilaginomycotina</taxon>
        <taxon>Exobasidiomycetes</taxon>
        <taxon>Tilletiales</taxon>
        <taxon>Tilletiaceae</taxon>
        <taxon>Tilletia</taxon>
    </lineage>
</organism>
<reference evidence="3" key="2">
    <citation type="journal article" date="2019" name="IMA Fungus">
        <title>Genome sequencing and comparison of five Tilletia species to identify candidate genes for the detection of regulated species infecting wheat.</title>
        <authorList>
            <person name="Nguyen H.D.T."/>
            <person name="Sultana T."/>
            <person name="Kesanakurti P."/>
            <person name="Hambleton S."/>
        </authorList>
    </citation>
    <scope>NUCLEOTIDE SEQUENCE</scope>
    <source>
        <strain evidence="3">DAOMC 236416</strain>
    </source>
</reference>
<evidence type="ECO:0000256" key="1">
    <source>
        <dbReference type="SAM" id="Phobius"/>
    </source>
</evidence>
<feature type="signal peptide" evidence="2">
    <location>
        <begin position="1"/>
        <end position="22"/>
    </location>
</feature>
<evidence type="ECO:0008006" key="5">
    <source>
        <dbReference type="Google" id="ProtNLM"/>
    </source>
</evidence>
<evidence type="ECO:0000256" key="2">
    <source>
        <dbReference type="SAM" id="SignalP"/>
    </source>
</evidence>
<reference evidence="3" key="1">
    <citation type="submission" date="2016-04" db="EMBL/GenBank/DDBJ databases">
        <authorList>
            <person name="Nguyen H.D."/>
            <person name="Samba Siva P."/>
            <person name="Cullis J."/>
            <person name="Levesque C.A."/>
            <person name="Hambleton S."/>
        </authorList>
    </citation>
    <scope>NUCLEOTIDE SEQUENCE</scope>
    <source>
        <strain evidence="3">DAOMC 236416</strain>
    </source>
</reference>
<feature type="transmembrane region" description="Helical" evidence="1">
    <location>
        <begin position="122"/>
        <end position="141"/>
    </location>
</feature>
<gene>
    <name evidence="3" type="ORF">A4X13_0g8039</name>
</gene>
<keyword evidence="1" id="KW-0812">Transmembrane</keyword>
<keyword evidence="1" id="KW-0472">Membrane</keyword>
<keyword evidence="2" id="KW-0732">Signal</keyword>
<feature type="transmembrane region" description="Helical" evidence="1">
    <location>
        <begin position="92"/>
        <end position="110"/>
    </location>
</feature>
<comment type="caution">
    <text evidence="3">The sequence shown here is derived from an EMBL/GenBank/DDBJ whole genome shotgun (WGS) entry which is preliminary data.</text>
</comment>
<proteinExistence type="predicted"/>
<evidence type="ECO:0000313" key="4">
    <source>
        <dbReference type="Proteomes" id="UP000077521"/>
    </source>
</evidence>
<protein>
    <recommendedName>
        <fullName evidence="5">Mannosyltransferase</fullName>
    </recommendedName>
</protein>
<dbReference type="Proteomes" id="UP000077521">
    <property type="component" value="Unassembled WGS sequence"/>
</dbReference>
<feature type="non-terminal residue" evidence="3">
    <location>
        <position position="1"/>
    </location>
</feature>
<dbReference type="AlphaFoldDB" id="A0A8T8SGH0"/>
<feature type="transmembrane region" description="Helical" evidence="1">
    <location>
        <begin position="61"/>
        <end position="80"/>
    </location>
</feature>
<feature type="chain" id="PRO_5035762941" description="Mannosyltransferase" evidence="2">
    <location>
        <begin position="23"/>
        <end position="252"/>
    </location>
</feature>
<accession>A0A8T8SGH0</accession>
<evidence type="ECO:0000313" key="3">
    <source>
        <dbReference type="EMBL" id="KAE8239846.1"/>
    </source>
</evidence>
<keyword evidence="4" id="KW-1185">Reference proteome</keyword>
<keyword evidence="1" id="KW-1133">Transmembrane helix</keyword>
<feature type="transmembrane region" description="Helical" evidence="1">
    <location>
        <begin position="171"/>
        <end position="194"/>
    </location>
</feature>
<feature type="transmembrane region" description="Helical" evidence="1">
    <location>
        <begin position="148"/>
        <end position="165"/>
    </location>
</feature>
<sequence length="252" mass="27367">PGQPRSAASGLCLGHFLTAVSGWKETQDILVLVHGIATSALPHYDHVIFPGAVPRSSTGPLILAFITYPLAVIGQAVGVVSTSADVQTVMRCALVLLTTKSLASFANALFTPPKLTRREAGIHRACFDIVTALQFHFLFWASRTTPNNIALPFVLYAFKLIAALPTSQPRFLTGMTLLTFLAYTLRLELAGFLIPGVCQRFKAGIRCDSDAVCSLDQCLVLPLSEPLPLDDHLILSRLMGRIERCVLFWSSC</sequence>